<gene>
    <name evidence="7" type="ORF">LAX5112_03227</name>
</gene>
<dbReference type="SMART" id="SM00849">
    <property type="entry name" value="Lactamase_B"/>
    <property type="match status" value="1"/>
</dbReference>
<feature type="domain" description="Metallo-beta-lactamase" evidence="6">
    <location>
        <begin position="99"/>
        <end position="296"/>
    </location>
</feature>
<reference evidence="8" key="1">
    <citation type="submission" date="2015-07" db="EMBL/GenBank/DDBJ databases">
        <authorList>
            <person name="Rodrigo-Torres Lidia"/>
            <person name="Arahal R.David."/>
        </authorList>
    </citation>
    <scope>NUCLEOTIDE SEQUENCE [LARGE SCALE GENOMIC DNA]</scope>
    <source>
        <strain evidence="8">CECT 5112</strain>
    </source>
</reference>
<evidence type="ECO:0000259" key="6">
    <source>
        <dbReference type="SMART" id="SM00849"/>
    </source>
</evidence>
<dbReference type="RefSeq" id="WP_055672655.1">
    <property type="nucleotide sequence ID" value="NZ_CXWD01000012.1"/>
</dbReference>
<dbReference type="InterPro" id="IPR036866">
    <property type="entry name" value="RibonucZ/Hydroxyglut_hydro"/>
</dbReference>
<keyword evidence="5" id="KW-0732">Signal</keyword>
<dbReference type="CDD" id="cd07720">
    <property type="entry name" value="OPHC2-like_MBL-fold"/>
    <property type="match status" value="1"/>
</dbReference>
<feature type="chain" id="PRO_5005809318" evidence="5">
    <location>
        <begin position="35"/>
        <end position="323"/>
    </location>
</feature>
<dbReference type="PROSITE" id="PS51318">
    <property type="entry name" value="TAT"/>
    <property type="match status" value="1"/>
</dbReference>
<keyword evidence="8" id="KW-1185">Reference proteome</keyword>
<keyword evidence="3" id="KW-0378">Hydrolase</keyword>
<keyword evidence="2" id="KW-0479">Metal-binding</keyword>
<dbReference type="PANTHER" id="PTHR42978">
    <property type="entry name" value="QUORUM-QUENCHING LACTONASE YTNP-RELATED-RELATED"/>
    <property type="match status" value="1"/>
</dbReference>
<dbReference type="PANTHER" id="PTHR42978:SF6">
    <property type="entry name" value="QUORUM-QUENCHING LACTONASE YTNP-RELATED"/>
    <property type="match status" value="1"/>
</dbReference>
<dbReference type="GO" id="GO:0046872">
    <property type="term" value="F:metal ion binding"/>
    <property type="evidence" value="ECO:0007669"/>
    <property type="project" value="UniProtKB-KW"/>
</dbReference>
<dbReference type="STRING" id="388408.LAX5112_03227"/>
<evidence type="ECO:0000256" key="1">
    <source>
        <dbReference type="ARBA" id="ARBA00007749"/>
    </source>
</evidence>
<accession>A0A0M7AG11</accession>
<sequence>MSDIQVQLTRRTALLGAGAAAVGAGVMSSGAVHAAAEKQGPMAAPVARYNVGSFEVNTLLDGAVTVGEPQKTFGMNVDADTFAAKSAESFIPADSFKAFFTPTIVNTGTELVLFDTGVGEGGRPARGNMRAALESAGYTPEQVDVVVITHMHPDHIGGLMEGGAPAFPNARYVIAQKEYDFWAGMDPEANGVTKLMTKNVKPLADKMTFLDDGGRVAGGITAMAAYGHTPGHTLYMLEDGGQQLLLAADLANHYVWSLARPDWEVRFDMDKEAAAASRTSVLSMLASDRIPFVGYHMPFPAVGYVATDGDGFRYVPASYQLSL</sequence>
<evidence type="ECO:0000313" key="8">
    <source>
        <dbReference type="Proteomes" id="UP000053235"/>
    </source>
</evidence>
<feature type="signal peptide" evidence="5">
    <location>
        <begin position="1"/>
        <end position="34"/>
    </location>
</feature>
<proteinExistence type="inferred from homology"/>
<dbReference type="Gene3D" id="3.60.15.10">
    <property type="entry name" value="Ribonuclease Z/Hydroxyacylglutathione hydrolase-like"/>
    <property type="match status" value="1"/>
</dbReference>
<dbReference type="Proteomes" id="UP000053235">
    <property type="component" value="Unassembled WGS sequence"/>
</dbReference>
<dbReference type="SUPFAM" id="SSF56281">
    <property type="entry name" value="Metallo-hydrolase/oxidoreductase"/>
    <property type="match status" value="1"/>
</dbReference>
<dbReference type="InterPro" id="IPR006311">
    <property type="entry name" value="TAT_signal"/>
</dbReference>
<dbReference type="GO" id="GO:0016787">
    <property type="term" value="F:hydrolase activity"/>
    <property type="evidence" value="ECO:0007669"/>
    <property type="project" value="UniProtKB-KW"/>
</dbReference>
<evidence type="ECO:0000256" key="3">
    <source>
        <dbReference type="ARBA" id="ARBA00022801"/>
    </source>
</evidence>
<dbReference type="InterPro" id="IPR051013">
    <property type="entry name" value="MBL_superfamily_lactonases"/>
</dbReference>
<evidence type="ECO:0000256" key="4">
    <source>
        <dbReference type="ARBA" id="ARBA00022833"/>
    </source>
</evidence>
<organism evidence="7 8">
    <name type="scientific">Roseibium alexandrii</name>
    <dbReference type="NCBI Taxonomy" id="388408"/>
    <lineage>
        <taxon>Bacteria</taxon>
        <taxon>Pseudomonadati</taxon>
        <taxon>Pseudomonadota</taxon>
        <taxon>Alphaproteobacteria</taxon>
        <taxon>Hyphomicrobiales</taxon>
        <taxon>Stappiaceae</taxon>
        <taxon>Roseibium</taxon>
    </lineage>
</organism>
<name>A0A0M7AG11_9HYPH</name>
<evidence type="ECO:0000313" key="7">
    <source>
        <dbReference type="EMBL" id="CTQ72564.1"/>
    </source>
</evidence>
<keyword evidence="4" id="KW-0862">Zinc</keyword>
<dbReference type="EMBL" id="CXWD01000012">
    <property type="protein sequence ID" value="CTQ72564.1"/>
    <property type="molecule type" value="Genomic_DNA"/>
</dbReference>
<dbReference type="OrthoDB" id="9773738at2"/>
<dbReference type="InterPro" id="IPR001279">
    <property type="entry name" value="Metallo-B-lactamas"/>
</dbReference>
<comment type="similarity">
    <text evidence="1">Belongs to the metallo-beta-lactamase superfamily.</text>
</comment>
<dbReference type="Pfam" id="PF00753">
    <property type="entry name" value="Lactamase_B"/>
    <property type="match status" value="1"/>
</dbReference>
<evidence type="ECO:0000256" key="2">
    <source>
        <dbReference type="ARBA" id="ARBA00022723"/>
    </source>
</evidence>
<dbReference type="AlphaFoldDB" id="A0A0M7AG11"/>
<protein>
    <submittedName>
        <fullName evidence="7">Ribonuclease Z</fullName>
    </submittedName>
</protein>
<evidence type="ECO:0000256" key="5">
    <source>
        <dbReference type="SAM" id="SignalP"/>
    </source>
</evidence>